<proteinExistence type="predicted"/>
<accession>A0A8H4AMH4</accession>
<evidence type="ECO:0000313" key="3">
    <source>
        <dbReference type="Proteomes" id="UP000439903"/>
    </source>
</evidence>
<keyword evidence="1" id="KW-1133">Transmembrane helix</keyword>
<keyword evidence="3" id="KW-1185">Reference proteome</keyword>
<organism evidence="2 3">
    <name type="scientific">Gigaspora margarita</name>
    <dbReference type="NCBI Taxonomy" id="4874"/>
    <lineage>
        <taxon>Eukaryota</taxon>
        <taxon>Fungi</taxon>
        <taxon>Fungi incertae sedis</taxon>
        <taxon>Mucoromycota</taxon>
        <taxon>Glomeromycotina</taxon>
        <taxon>Glomeromycetes</taxon>
        <taxon>Diversisporales</taxon>
        <taxon>Gigasporaceae</taxon>
        <taxon>Gigaspora</taxon>
    </lineage>
</organism>
<feature type="transmembrane region" description="Helical" evidence="1">
    <location>
        <begin position="16"/>
        <end position="38"/>
    </location>
</feature>
<protein>
    <submittedName>
        <fullName evidence="2">Uncharacterized protein</fullName>
    </submittedName>
</protein>
<dbReference type="AlphaFoldDB" id="A0A8H4AMH4"/>
<reference evidence="2 3" key="1">
    <citation type="journal article" date="2019" name="Environ. Microbiol.">
        <title>At the nexus of three kingdoms: the genome of the mycorrhizal fungus Gigaspora margarita provides insights into plant, endobacterial and fungal interactions.</title>
        <authorList>
            <person name="Venice F."/>
            <person name="Ghignone S."/>
            <person name="Salvioli di Fossalunga A."/>
            <person name="Amselem J."/>
            <person name="Novero M."/>
            <person name="Xianan X."/>
            <person name="Sedzielewska Toro K."/>
            <person name="Morin E."/>
            <person name="Lipzen A."/>
            <person name="Grigoriev I.V."/>
            <person name="Henrissat B."/>
            <person name="Martin F.M."/>
            <person name="Bonfante P."/>
        </authorList>
    </citation>
    <scope>NUCLEOTIDE SEQUENCE [LARGE SCALE GENOMIC DNA]</scope>
    <source>
        <strain evidence="2 3">BEG34</strain>
    </source>
</reference>
<dbReference type="EMBL" id="WTPW01000416">
    <property type="protein sequence ID" value="KAF0513379.1"/>
    <property type="molecule type" value="Genomic_DNA"/>
</dbReference>
<sequence>MIFINEYRGRFKFENYYYIIAFSLALLLSLLSITGNMYGYDIFERYIWGDPQQKVASGKSHDFEKIITKLIISSVVRRIVWYPVIPLVTQAFGSSAETYIYIYHMIPLPLFLLWPVGTSLQGIYVLLITDSLVFSQDIAVTHVFQSIKLQLWISIVNSYESHYPHRSYNKAITDEFCIPEEFNDFVELKILDRNKIDIIINNDIINNDIINNDIINDNIINNNIIINNVTNNHSDNIIVNRVNNNNNNNNNNLILQPSILEWLKYMLLIKLFTPPKSSFRLFSPKLLSPINSFSGINSSSLFGRNNLKQDITPKNQDDHLVLPEPIHLKSSFQYSSLDLSPHCLNLSISSDHLIDSSRSHQTNISNINNTI</sequence>
<comment type="caution">
    <text evidence="2">The sequence shown here is derived from an EMBL/GenBank/DDBJ whole genome shotgun (WGS) entry which is preliminary data.</text>
</comment>
<gene>
    <name evidence="2" type="ORF">F8M41_017794</name>
</gene>
<dbReference type="Proteomes" id="UP000439903">
    <property type="component" value="Unassembled WGS sequence"/>
</dbReference>
<evidence type="ECO:0000313" key="2">
    <source>
        <dbReference type="EMBL" id="KAF0513379.1"/>
    </source>
</evidence>
<name>A0A8H4AMH4_GIGMA</name>
<evidence type="ECO:0000256" key="1">
    <source>
        <dbReference type="SAM" id="Phobius"/>
    </source>
</evidence>
<keyword evidence="1" id="KW-0812">Transmembrane</keyword>
<keyword evidence="1" id="KW-0472">Membrane</keyword>
<dbReference type="OrthoDB" id="3251871at2759"/>